<organism evidence="3 4">
    <name type="scientific">Roseimaritima multifibrata</name>
    <dbReference type="NCBI Taxonomy" id="1930274"/>
    <lineage>
        <taxon>Bacteria</taxon>
        <taxon>Pseudomonadati</taxon>
        <taxon>Planctomycetota</taxon>
        <taxon>Planctomycetia</taxon>
        <taxon>Pirellulales</taxon>
        <taxon>Pirellulaceae</taxon>
        <taxon>Roseimaritima</taxon>
    </lineage>
</organism>
<dbReference type="AlphaFoldDB" id="A0A517MEV1"/>
<keyword evidence="1" id="KW-1133">Transmembrane helix</keyword>
<feature type="transmembrane region" description="Helical" evidence="1">
    <location>
        <begin position="6"/>
        <end position="27"/>
    </location>
</feature>
<sequence>MTFLFPALTLGFLFVAVPLLVHLINMLRHRRQQWAAMDFLLASYRKQKKWIILRQFLLWLARTAIAAVLIAMLCGWVGGSRLLSSVGGRMSHHVVILDDSYSMADASSGRPAYERALETLRSLTEGLAKADGQQQLTVLRASRAALVADDQEVSGDSVADLAVQTVTGDSRLINRLMSTAVSPLSIDMVPALRMGQELIANTPADETVVYMISDFRERNWQNPERLTEILQGLAAEDIDLRCIDCVDDPAPNLAITRVSPLPDVWVAGVPVVVQVAIQNHSQTEVSNVNVAARVIRYGAMANTADPSRRYSGTVDLLPGVVIDRLAAGEEVVRQFQVFVTEPGTHAIEVTIPDDAVAIDNSRVCTLPLTNPQRVLIVDGDDQQQGAYHIASVLNPGSQVQTGAIPEIRPSSFLRSATLEDLLPYRAIYCVDPETISQNTAVVLQQYVSQGGGLAWFLGSNVQPEKLTEILLAEGRGLLPGALTESVPLPLDEQASSNIVMVGDHPLTAPLEPLGDAAFGRVGLTNSWGLDTEDPRLAGTNPPRRVLERQDGRPLAVQHTEGKGRVLTFLAGLDPKWSNWAGDPTFVVMLLRANAFMWSGKSEATSRWVDEPLEIEFSKERFGQMVQLLTAVQDPPRVPIEMQAVEQAGGLEITIDPRTAEIDGAADVAALLTPGITEAWLSPLDGPPQVVPYASVVRTEEGNLIRADRAQMQRDVQPAVLTFYDNKDIVQQSTGAGGSAISMLLLAILGTLLASEQALAYWASYHTPRGSGVRS</sequence>
<dbReference type="OrthoDB" id="237862at2"/>
<dbReference type="RefSeq" id="WP_145351546.1">
    <property type="nucleotide sequence ID" value="NZ_CP036262.1"/>
</dbReference>
<dbReference type="KEGG" id="rml:FF011L_21290"/>
<dbReference type="PANTHER" id="PTHR37464">
    <property type="entry name" value="BLL2463 PROTEIN"/>
    <property type="match status" value="1"/>
</dbReference>
<evidence type="ECO:0000256" key="1">
    <source>
        <dbReference type="SAM" id="Phobius"/>
    </source>
</evidence>
<protein>
    <recommendedName>
        <fullName evidence="2">Aerotolerance regulator N-terminal domain-containing protein</fullName>
    </recommendedName>
</protein>
<feature type="domain" description="Aerotolerance regulator N-terminal" evidence="2">
    <location>
        <begin position="1"/>
        <end position="73"/>
    </location>
</feature>
<dbReference type="InterPro" id="IPR024163">
    <property type="entry name" value="Aerotolerance_reg_N"/>
</dbReference>
<keyword evidence="1" id="KW-0812">Transmembrane</keyword>
<dbReference type="Proteomes" id="UP000320672">
    <property type="component" value="Chromosome"/>
</dbReference>
<name>A0A517MEV1_9BACT</name>
<evidence type="ECO:0000313" key="4">
    <source>
        <dbReference type="Proteomes" id="UP000320672"/>
    </source>
</evidence>
<dbReference type="Gene3D" id="2.60.40.10">
    <property type="entry name" value="Immunoglobulins"/>
    <property type="match status" value="1"/>
</dbReference>
<dbReference type="Pfam" id="PF07584">
    <property type="entry name" value="BatA"/>
    <property type="match status" value="1"/>
</dbReference>
<keyword evidence="1" id="KW-0472">Membrane</keyword>
<evidence type="ECO:0000259" key="2">
    <source>
        <dbReference type="Pfam" id="PF07584"/>
    </source>
</evidence>
<feature type="transmembrane region" description="Helical" evidence="1">
    <location>
        <begin position="56"/>
        <end position="79"/>
    </location>
</feature>
<dbReference type="NCBIfam" id="TIGR02226">
    <property type="entry name" value="two_anch"/>
    <property type="match status" value="1"/>
</dbReference>
<dbReference type="InterPro" id="IPR013783">
    <property type="entry name" value="Ig-like_fold"/>
</dbReference>
<reference evidence="3 4" key="1">
    <citation type="submission" date="2019-02" db="EMBL/GenBank/DDBJ databases">
        <title>Deep-cultivation of Planctomycetes and their phenomic and genomic characterization uncovers novel biology.</title>
        <authorList>
            <person name="Wiegand S."/>
            <person name="Jogler M."/>
            <person name="Boedeker C."/>
            <person name="Pinto D."/>
            <person name="Vollmers J."/>
            <person name="Rivas-Marin E."/>
            <person name="Kohn T."/>
            <person name="Peeters S.H."/>
            <person name="Heuer A."/>
            <person name="Rast P."/>
            <person name="Oberbeckmann S."/>
            <person name="Bunk B."/>
            <person name="Jeske O."/>
            <person name="Meyerdierks A."/>
            <person name="Storesund J.E."/>
            <person name="Kallscheuer N."/>
            <person name="Luecker S."/>
            <person name="Lage O.M."/>
            <person name="Pohl T."/>
            <person name="Merkel B.J."/>
            <person name="Hornburger P."/>
            <person name="Mueller R.-W."/>
            <person name="Bruemmer F."/>
            <person name="Labrenz M."/>
            <person name="Spormann A.M."/>
            <person name="Op den Camp H."/>
            <person name="Overmann J."/>
            <person name="Amann R."/>
            <person name="Jetten M.S.M."/>
            <person name="Mascher T."/>
            <person name="Medema M.H."/>
            <person name="Devos D.P."/>
            <person name="Kaster A.-K."/>
            <person name="Ovreas L."/>
            <person name="Rohde M."/>
            <person name="Galperin M.Y."/>
            <person name="Jogler C."/>
        </authorList>
    </citation>
    <scope>NUCLEOTIDE SEQUENCE [LARGE SCALE GENOMIC DNA]</scope>
    <source>
        <strain evidence="3 4">FF011L</strain>
    </source>
</reference>
<dbReference type="SUPFAM" id="SSF52317">
    <property type="entry name" value="Class I glutamine amidotransferase-like"/>
    <property type="match status" value="1"/>
</dbReference>
<evidence type="ECO:0000313" key="3">
    <source>
        <dbReference type="EMBL" id="QDS93366.1"/>
    </source>
</evidence>
<dbReference type="InterPro" id="IPR029062">
    <property type="entry name" value="Class_I_gatase-like"/>
</dbReference>
<dbReference type="Gene3D" id="3.40.50.880">
    <property type="match status" value="1"/>
</dbReference>
<dbReference type="InterPro" id="IPR011933">
    <property type="entry name" value="Double_TM_dom"/>
</dbReference>
<proteinExistence type="predicted"/>
<gene>
    <name evidence="3" type="ORF">FF011L_21290</name>
</gene>
<dbReference type="PANTHER" id="PTHR37464:SF1">
    <property type="entry name" value="BLL2463 PROTEIN"/>
    <property type="match status" value="1"/>
</dbReference>
<dbReference type="EMBL" id="CP036262">
    <property type="protein sequence ID" value="QDS93366.1"/>
    <property type="molecule type" value="Genomic_DNA"/>
</dbReference>
<accession>A0A517MEV1</accession>
<keyword evidence="4" id="KW-1185">Reference proteome</keyword>